<sequence length="83" mass="9162">MLAESNNSSQVNWMSSSSSCPLQIKSVTGDQVFENYYPEGTVCYKSESGEMICEGYDEGPKVSCRCRHPYPFNGLSTSPFQGC</sequence>
<proteinExistence type="predicted"/>
<keyword evidence="2" id="KW-1185">Reference proteome</keyword>
<organism evidence="1 2">
    <name type="scientific">Melastoma candidum</name>
    <dbReference type="NCBI Taxonomy" id="119954"/>
    <lineage>
        <taxon>Eukaryota</taxon>
        <taxon>Viridiplantae</taxon>
        <taxon>Streptophyta</taxon>
        <taxon>Embryophyta</taxon>
        <taxon>Tracheophyta</taxon>
        <taxon>Spermatophyta</taxon>
        <taxon>Magnoliopsida</taxon>
        <taxon>eudicotyledons</taxon>
        <taxon>Gunneridae</taxon>
        <taxon>Pentapetalae</taxon>
        <taxon>rosids</taxon>
        <taxon>malvids</taxon>
        <taxon>Myrtales</taxon>
        <taxon>Melastomataceae</taxon>
        <taxon>Melastomatoideae</taxon>
        <taxon>Melastomateae</taxon>
        <taxon>Melastoma</taxon>
    </lineage>
</organism>
<reference evidence="2" key="1">
    <citation type="journal article" date="2023" name="Front. Plant Sci.">
        <title>Chromosomal-level genome assembly of Melastoma candidum provides insights into trichome evolution.</title>
        <authorList>
            <person name="Zhong Y."/>
            <person name="Wu W."/>
            <person name="Sun C."/>
            <person name="Zou P."/>
            <person name="Liu Y."/>
            <person name="Dai S."/>
            <person name="Zhou R."/>
        </authorList>
    </citation>
    <scope>NUCLEOTIDE SEQUENCE [LARGE SCALE GENOMIC DNA]</scope>
</reference>
<dbReference type="Proteomes" id="UP001057402">
    <property type="component" value="Chromosome 9"/>
</dbReference>
<name>A0ACB9MNF7_9MYRT</name>
<accession>A0ACB9MNF7</accession>
<gene>
    <name evidence="1" type="ORF">MLD38_031078</name>
</gene>
<evidence type="ECO:0000313" key="2">
    <source>
        <dbReference type="Proteomes" id="UP001057402"/>
    </source>
</evidence>
<evidence type="ECO:0000313" key="1">
    <source>
        <dbReference type="EMBL" id="KAI4325702.1"/>
    </source>
</evidence>
<protein>
    <submittedName>
        <fullName evidence="1">Uncharacterized protein</fullName>
    </submittedName>
</protein>
<dbReference type="EMBL" id="CM042888">
    <property type="protein sequence ID" value="KAI4325702.1"/>
    <property type="molecule type" value="Genomic_DNA"/>
</dbReference>
<comment type="caution">
    <text evidence="1">The sequence shown here is derived from an EMBL/GenBank/DDBJ whole genome shotgun (WGS) entry which is preliminary data.</text>
</comment>